<proteinExistence type="predicted"/>
<evidence type="ECO:0000313" key="1">
    <source>
        <dbReference type="EMBL" id="KAK7348532.1"/>
    </source>
</evidence>
<accession>A0AAN9MAU6</accession>
<dbReference type="AlphaFoldDB" id="A0AAN9MAU6"/>
<organism evidence="1 2">
    <name type="scientific">Phaseolus coccineus</name>
    <name type="common">Scarlet runner bean</name>
    <name type="synonym">Phaseolus multiflorus</name>
    <dbReference type="NCBI Taxonomy" id="3886"/>
    <lineage>
        <taxon>Eukaryota</taxon>
        <taxon>Viridiplantae</taxon>
        <taxon>Streptophyta</taxon>
        <taxon>Embryophyta</taxon>
        <taxon>Tracheophyta</taxon>
        <taxon>Spermatophyta</taxon>
        <taxon>Magnoliopsida</taxon>
        <taxon>eudicotyledons</taxon>
        <taxon>Gunneridae</taxon>
        <taxon>Pentapetalae</taxon>
        <taxon>rosids</taxon>
        <taxon>fabids</taxon>
        <taxon>Fabales</taxon>
        <taxon>Fabaceae</taxon>
        <taxon>Papilionoideae</taxon>
        <taxon>50 kb inversion clade</taxon>
        <taxon>NPAAA clade</taxon>
        <taxon>indigoferoid/millettioid clade</taxon>
        <taxon>Phaseoleae</taxon>
        <taxon>Phaseolus</taxon>
    </lineage>
</organism>
<dbReference type="PANTHER" id="PTHR35304">
    <property type="entry name" value="OS05G0120300 PROTEIN-RELATED"/>
    <property type="match status" value="1"/>
</dbReference>
<sequence length="103" mass="12329">MSSMRISNCVSNTRVPVRATYMSLYKWPKSDVEFVHIRGSHMCGHPRVVDSVSCWRRCRRKEKVPEKTQKCFKKVMERVKGRSHDKGNGFVRRRKCLVWRKMR</sequence>
<dbReference type="PANTHER" id="PTHR35304:SF1">
    <property type="entry name" value="OS05G0120300 PROTEIN"/>
    <property type="match status" value="1"/>
</dbReference>
<evidence type="ECO:0000313" key="2">
    <source>
        <dbReference type="Proteomes" id="UP001374584"/>
    </source>
</evidence>
<name>A0AAN9MAU6_PHACN</name>
<comment type="caution">
    <text evidence="1">The sequence shown here is derived from an EMBL/GenBank/DDBJ whole genome shotgun (WGS) entry which is preliminary data.</text>
</comment>
<dbReference type="EMBL" id="JAYMYR010000008">
    <property type="protein sequence ID" value="KAK7348532.1"/>
    <property type="molecule type" value="Genomic_DNA"/>
</dbReference>
<gene>
    <name evidence="1" type="ORF">VNO80_23090</name>
</gene>
<keyword evidence="2" id="KW-1185">Reference proteome</keyword>
<reference evidence="1 2" key="1">
    <citation type="submission" date="2024-01" db="EMBL/GenBank/DDBJ databases">
        <title>The genomes of 5 underutilized Papilionoideae crops provide insights into root nodulation and disease resistanc.</title>
        <authorList>
            <person name="Jiang F."/>
        </authorList>
    </citation>
    <scope>NUCLEOTIDE SEQUENCE [LARGE SCALE GENOMIC DNA]</scope>
    <source>
        <strain evidence="1">JINMINGXINNONG_FW02</strain>
        <tissue evidence="1">Leaves</tissue>
    </source>
</reference>
<protein>
    <submittedName>
        <fullName evidence="1">Uncharacterized protein</fullName>
    </submittedName>
</protein>
<dbReference type="Proteomes" id="UP001374584">
    <property type="component" value="Unassembled WGS sequence"/>
</dbReference>